<dbReference type="EMBL" id="QEFD01000182">
    <property type="protein sequence ID" value="PVU74784.1"/>
    <property type="molecule type" value="Genomic_DNA"/>
</dbReference>
<dbReference type="InterPro" id="IPR023214">
    <property type="entry name" value="HAD_sf"/>
</dbReference>
<dbReference type="InterPro" id="IPR023299">
    <property type="entry name" value="ATPase_P-typ_cyto_dom_N"/>
</dbReference>
<evidence type="ECO:0000256" key="9">
    <source>
        <dbReference type="ARBA" id="ARBA00023136"/>
    </source>
</evidence>
<dbReference type="InterPro" id="IPR017969">
    <property type="entry name" value="Heavy-metal-associated_CS"/>
</dbReference>
<dbReference type="InterPro" id="IPR059000">
    <property type="entry name" value="ATPase_P-type_domA"/>
</dbReference>
<evidence type="ECO:0000256" key="4">
    <source>
        <dbReference type="ARBA" id="ARBA00022723"/>
    </source>
</evidence>
<dbReference type="Gene3D" id="3.30.70.100">
    <property type="match status" value="2"/>
</dbReference>
<dbReference type="SUPFAM" id="SSF55008">
    <property type="entry name" value="HMA, heavy metal-associated domain"/>
    <property type="match status" value="2"/>
</dbReference>
<dbReference type="SUPFAM" id="SSF81653">
    <property type="entry name" value="Calcium ATPase, transduction domain A"/>
    <property type="match status" value="1"/>
</dbReference>
<dbReference type="PANTHER" id="PTHR43520:SF8">
    <property type="entry name" value="P-TYPE CU(+) TRANSPORTER"/>
    <property type="match status" value="1"/>
</dbReference>
<dbReference type="GO" id="GO:0055070">
    <property type="term" value="P:copper ion homeostasis"/>
    <property type="evidence" value="ECO:0007669"/>
    <property type="project" value="TreeGrafter"/>
</dbReference>
<dbReference type="GO" id="GO:0005524">
    <property type="term" value="F:ATP binding"/>
    <property type="evidence" value="ECO:0007669"/>
    <property type="project" value="UniProtKB-KW"/>
</dbReference>
<dbReference type="PROSITE" id="PS00154">
    <property type="entry name" value="ATPASE_E1_E2"/>
    <property type="match status" value="1"/>
</dbReference>
<reference evidence="12 13" key="1">
    <citation type="journal article" date="2015" name="Appl. Environ. Microbiol.">
        <title>Nanoarchaeota, Their Sulfolobales Host, and Nanoarchaeota Virus Distribution across Yellowstone National Park Hot Springs.</title>
        <authorList>
            <person name="Munson-McGee J.H."/>
            <person name="Field E.K."/>
            <person name="Bateson M."/>
            <person name="Rooney C."/>
            <person name="Stepanauskas R."/>
            <person name="Young M.J."/>
        </authorList>
    </citation>
    <scope>NUCLEOTIDE SEQUENCE [LARGE SCALE GENOMIC DNA]</scope>
    <source>
        <strain evidence="12">SCGC AC-742_N10</strain>
    </source>
</reference>
<dbReference type="InterPro" id="IPR023298">
    <property type="entry name" value="ATPase_P-typ_TM_dom_sf"/>
</dbReference>
<comment type="subcellular location">
    <subcellularLocation>
        <location evidence="1">Endomembrane system</location>
        <topology evidence="1">Multi-pass membrane protein</topology>
    </subcellularLocation>
</comment>
<dbReference type="Pfam" id="PF00702">
    <property type="entry name" value="Hydrolase"/>
    <property type="match status" value="1"/>
</dbReference>
<evidence type="ECO:0000256" key="1">
    <source>
        <dbReference type="ARBA" id="ARBA00004127"/>
    </source>
</evidence>
<dbReference type="Pfam" id="PF00403">
    <property type="entry name" value="HMA"/>
    <property type="match status" value="1"/>
</dbReference>
<evidence type="ECO:0000256" key="3">
    <source>
        <dbReference type="ARBA" id="ARBA00022692"/>
    </source>
</evidence>
<evidence type="ECO:0000256" key="8">
    <source>
        <dbReference type="ARBA" id="ARBA00022989"/>
    </source>
</evidence>
<keyword evidence="5" id="KW-0547">Nucleotide-binding</keyword>
<dbReference type="Gene3D" id="3.40.1110.10">
    <property type="entry name" value="Calcium-transporting ATPase, cytoplasmic domain N"/>
    <property type="match status" value="1"/>
</dbReference>
<feature type="transmembrane region" description="Helical" evidence="10">
    <location>
        <begin position="703"/>
        <end position="725"/>
    </location>
</feature>
<sequence length="751" mass="81696">MSKEEGEKLRIKKEEELKVVGMHCATCVSTVSKSIKSVKGVKDANVNLASGIARVEIENARLKDIVEAIKKAGYDVVTQKISFKIDINPEDARKIEEKIEEIKGVIKASVNPTNGYVIVEFNPYSITSDELAEEIYKKTGHKVTKVKSEVTNKSEVKEMLERLIIAWIFTIPTLYFQYSGLLFIAFLTSIPVQFYAGLRYHLGAYRALKNKTANMDTLVSLSTNIAWFYSVYALIAHQQVFFDVATLLISFILIGKTLEAYLKERISVQITSLKEVKATLADGRVVKAGELKVGDEIIVKSGEVIPADGIVDEGSGEVNESIVNGESLPVKKEKGDAVIGGSTLISGYLKVYVTRAGERTYISQVVEAVNQAQTARLPIQNLVDKVASIFTPLIIGISAIVFAVWKFILGFSTEESLLFSVATLASACPCPFGLATPLAVLTSVNRLAKKGIIVRNGESLETLKKVDTFVFDKTGTITEGKISVRAEGDKDAISYASALEKMSNHPVAKAISSISNRTFEVKDFTEFPGSGVYGKVNGHDVIVGKREFILQNCEGEGKGDVLVCVDGKVSASFYLEDKIREDAVKVIDYLKRMGKRIIIATGDSSDNAEKVGKELGVEVIKGLSADEKAEFIRGEVNKGRIVAFIGDGVNDAIALKEANVGIAISSGTDIAKYAGDIIIPKVGDLLTLLEYSKLTVRKIKENLAWAFGYNSVLVPIAAGILYPTLYLPPEYAALAMSMDSVAVSLWSLVKI</sequence>
<dbReference type="GO" id="GO:0043682">
    <property type="term" value="F:P-type divalent copper transporter activity"/>
    <property type="evidence" value="ECO:0007669"/>
    <property type="project" value="TreeGrafter"/>
</dbReference>
<dbReference type="InterPro" id="IPR006121">
    <property type="entry name" value="HMA_dom"/>
</dbReference>
<keyword evidence="6" id="KW-0067">ATP-binding</keyword>
<dbReference type="SUPFAM" id="SSF56784">
    <property type="entry name" value="HAD-like"/>
    <property type="match status" value="1"/>
</dbReference>
<dbReference type="AlphaFoldDB" id="A0A2T9X3W6"/>
<dbReference type="Gene3D" id="2.70.150.10">
    <property type="entry name" value="Calcium-transporting ATPase, cytoplasmic transduction domain A"/>
    <property type="match status" value="1"/>
</dbReference>
<evidence type="ECO:0000259" key="11">
    <source>
        <dbReference type="PROSITE" id="PS50846"/>
    </source>
</evidence>
<keyword evidence="8 10" id="KW-1133">Transmembrane helix</keyword>
<dbReference type="NCBIfam" id="TIGR01525">
    <property type="entry name" value="ATPase-IB_hvy"/>
    <property type="match status" value="1"/>
</dbReference>
<feature type="transmembrane region" description="Helical" evidence="10">
    <location>
        <begin position="181"/>
        <end position="198"/>
    </location>
</feature>
<keyword evidence="7" id="KW-1278">Translocase</keyword>
<evidence type="ECO:0000256" key="6">
    <source>
        <dbReference type="ARBA" id="ARBA00022840"/>
    </source>
</evidence>
<dbReference type="CDD" id="cd00371">
    <property type="entry name" value="HMA"/>
    <property type="match status" value="1"/>
</dbReference>
<evidence type="ECO:0000256" key="10">
    <source>
        <dbReference type="SAM" id="Phobius"/>
    </source>
</evidence>
<evidence type="ECO:0000256" key="2">
    <source>
        <dbReference type="ARBA" id="ARBA00006024"/>
    </source>
</evidence>
<feature type="transmembrane region" description="Helical" evidence="10">
    <location>
        <begin position="241"/>
        <end position="262"/>
    </location>
</feature>
<protein>
    <submittedName>
        <fullName evidence="12">Cadmium-translocating P-type ATPase</fullName>
    </submittedName>
</protein>
<keyword evidence="3 10" id="KW-0812">Transmembrane</keyword>
<feature type="transmembrane region" description="Helical" evidence="10">
    <location>
        <begin position="417"/>
        <end position="441"/>
    </location>
</feature>
<dbReference type="PRINTS" id="PR00119">
    <property type="entry name" value="CATATPASE"/>
</dbReference>
<evidence type="ECO:0000256" key="5">
    <source>
        <dbReference type="ARBA" id="ARBA00022741"/>
    </source>
</evidence>
<dbReference type="InterPro" id="IPR027256">
    <property type="entry name" value="P-typ_ATPase_IB"/>
</dbReference>
<dbReference type="InterPro" id="IPR036163">
    <property type="entry name" value="HMA_dom_sf"/>
</dbReference>
<comment type="similarity">
    <text evidence="2">Belongs to the cation transport ATPase (P-type) (TC 3.A.3) family. Type IB subfamily.</text>
</comment>
<evidence type="ECO:0000256" key="7">
    <source>
        <dbReference type="ARBA" id="ARBA00022967"/>
    </source>
</evidence>
<dbReference type="GO" id="GO:0016020">
    <property type="term" value="C:membrane"/>
    <property type="evidence" value="ECO:0007669"/>
    <property type="project" value="InterPro"/>
</dbReference>
<dbReference type="GO" id="GO:0016887">
    <property type="term" value="F:ATP hydrolysis activity"/>
    <property type="evidence" value="ECO:0007669"/>
    <property type="project" value="InterPro"/>
</dbReference>
<dbReference type="Gene3D" id="3.40.50.1000">
    <property type="entry name" value="HAD superfamily/HAD-like"/>
    <property type="match status" value="1"/>
</dbReference>
<dbReference type="GO" id="GO:0012505">
    <property type="term" value="C:endomembrane system"/>
    <property type="evidence" value="ECO:0007669"/>
    <property type="project" value="UniProtKB-SubCell"/>
</dbReference>
<comment type="caution">
    <text evidence="12">The sequence shown here is derived from an EMBL/GenBank/DDBJ whole genome shotgun (WGS) entry which is preliminary data.</text>
</comment>
<dbReference type="PANTHER" id="PTHR43520">
    <property type="entry name" value="ATP7, ISOFORM B"/>
    <property type="match status" value="1"/>
</dbReference>
<evidence type="ECO:0000313" key="12">
    <source>
        <dbReference type="EMBL" id="PVU74784.1"/>
    </source>
</evidence>
<dbReference type="InterPro" id="IPR001757">
    <property type="entry name" value="P_typ_ATPase"/>
</dbReference>
<dbReference type="Pfam" id="PF00122">
    <property type="entry name" value="E1-E2_ATPase"/>
    <property type="match status" value="1"/>
</dbReference>
<dbReference type="GO" id="GO:0005507">
    <property type="term" value="F:copper ion binding"/>
    <property type="evidence" value="ECO:0007669"/>
    <property type="project" value="TreeGrafter"/>
</dbReference>
<dbReference type="PROSITE" id="PS50846">
    <property type="entry name" value="HMA_2"/>
    <property type="match status" value="1"/>
</dbReference>
<proteinExistence type="inferred from homology"/>
<organism evidence="12 13">
    <name type="scientific">Acidianus hospitalis</name>
    <dbReference type="NCBI Taxonomy" id="563177"/>
    <lineage>
        <taxon>Archaea</taxon>
        <taxon>Thermoproteota</taxon>
        <taxon>Thermoprotei</taxon>
        <taxon>Sulfolobales</taxon>
        <taxon>Sulfolobaceae</taxon>
        <taxon>Acidianus</taxon>
    </lineage>
</organism>
<dbReference type="NCBIfam" id="TIGR01494">
    <property type="entry name" value="ATPase_P-type"/>
    <property type="match status" value="1"/>
</dbReference>
<name>A0A2T9X3W6_9CREN</name>
<feature type="transmembrane region" description="Helical" evidence="10">
    <location>
        <begin position="218"/>
        <end position="235"/>
    </location>
</feature>
<feature type="domain" description="HMA" evidence="11">
    <location>
        <begin position="13"/>
        <end position="77"/>
    </location>
</feature>
<gene>
    <name evidence="12" type="primary">cadA</name>
    <name evidence="12" type="ORF">DDW13_06145</name>
</gene>
<dbReference type="SUPFAM" id="SSF81665">
    <property type="entry name" value="Calcium ATPase, transmembrane domain M"/>
    <property type="match status" value="1"/>
</dbReference>
<evidence type="ECO:0000313" key="13">
    <source>
        <dbReference type="Proteomes" id="UP000245638"/>
    </source>
</evidence>
<dbReference type="Proteomes" id="UP000245638">
    <property type="component" value="Unassembled WGS sequence"/>
</dbReference>
<dbReference type="InterPro" id="IPR008250">
    <property type="entry name" value="ATPase_P-typ_transduc_dom_A_sf"/>
</dbReference>
<dbReference type="InterPro" id="IPR036412">
    <property type="entry name" value="HAD-like_sf"/>
</dbReference>
<keyword evidence="9 10" id="KW-0472">Membrane</keyword>
<feature type="transmembrane region" description="Helical" evidence="10">
    <location>
        <begin position="386"/>
        <end position="405"/>
    </location>
</feature>
<dbReference type="PROSITE" id="PS01047">
    <property type="entry name" value="HMA_1"/>
    <property type="match status" value="1"/>
</dbReference>
<keyword evidence="4" id="KW-0479">Metal-binding</keyword>
<dbReference type="InterPro" id="IPR018303">
    <property type="entry name" value="ATPase_P-typ_P_site"/>
</dbReference>
<dbReference type="NCBIfam" id="TIGR01511">
    <property type="entry name" value="ATPase-IB1_Cu"/>
    <property type="match status" value="1"/>
</dbReference>
<accession>A0A2T9X3W6</accession>
<dbReference type="NCBIfam" id="TIGR01512">
    <property type="entry name" value="ATPase-IB2_Cd"/>
    <property type="match status" value="1"/>
</dbReference>